<evidence type="ECO:0000313" key="2">
    <source>
        <dbReference type="Proteomes" id="UP000007844"/>
    </source>
</evidence>
<name>F3Z1U2_DESAF</name>
<organism evidence="1 2">
    <name type="scientific">Desulfocurvibacter africanus subsp. africanus str. Walvis Bay</name>
    <dbReference type="NCBI Taxonomy" id="690850"/>
    <lineage>
        <taxon>Bacteria</taxon>
        <taxon>Pseudomonadati</taxon>
        <taxon>Thermodesulfobacteriota</taxon>
        <taxon>Desulfovibrionia</taxon>
        <taxon>Desulfovibrionales</taxon>
        <taxon>Desulfovibrionaceae</taxon>
        <taxon>Desulfocurvibacter</taxon>
    </lineage>
</organism>
<dbReference type="KEGG" id="daf:Desaf_1714"/>
<accession>F3Z1U2</accession>
<dbReference type="HOGENOM" id="CLU_1248950_0_0_7"/>
<protein>
    <submittedName>
        <fullName evidence="1">Uncharacterized protein</fullName>
    </submittedName>
</protein>
<dbReference type="STRING" id="690850.Desaf_1714"/>
<proteinExistence type="predicted"/>
<sequence length="221" mass="24312">MVNQKRGITQKERELMRDSNFPLLTLRAGQNFDRPWRALFRRGVGIRLTLGCSVRQSICTDLGVDPEYVDQRIRSVFLDNSPLDDIDTPKLSEGQTLSLGGGMPGLVGITLNRASPFCHFRGEIGWKGDKGCTAEGSEGEITLKLFNFVAEDLVEPMLARGAIMQAVDVAALLHECALEKPGLVHLVHHAELDGREIAPADLPSVLESLPGRVMVQVAWQK</sequence>
<gene>
    <name evidence="1" type="ORF">Desaf_1714</name>
</gene>
<keyword evidence="2" id="KW-1185">Reference proteome</keyword>
<reference evidence="1 2" key="1">
    <citation type="journal article" date="2011" name="J. Bacteriol.">
        <title>Genome sequence of the mercury-methylating and pleomorphic Desulfovibrio africanus Strain Walvis Bay.</title>
        <authorList>
            <person name="Brown S.D."/>
            <person name="Wall J.D."/>
            <person name="Kucken A.M."/>
            <person name="Gilmour C.C."/>
            <person name="Podar M."/>
            <person name="Brandt C.C."/>
            <person name="Teshima H."/>
            <person name="Detter J.C."/>
            <person name="Han C.S."/>
            <person name="Land M.L."/>
            <person name="Lucas S."/>
            <person name="Han J."/>
            <person name="Pennacchio L."/>
            <person name="Nolan M."/>
            <person name="Pitluck S."/>
            <person name="Woyke T."/>
            <person name="Goodwin L."/>
            <person name="Palumbo A.V."/>
            <person name="Elias D.A."/>
        </authorList>
    </citation>
    <scope>NUCLEOTIDE SEQUENCE [LARGE SCALE GENOMIC DNA]</scope>
    <source>
        <strain evidence="1 2">Walvis Bay</strain>
    </source>
</reference>
<dbReference type="EMBL" id="CP003221">
    <property type="protein sequence ID" value="EGJ50050.1"/>
    <property type="molecule type" value="Genomic_DNA"/>
</dbReference>
<dbReference type="eggNOG" id="ENOG5032WXJ">
    <property type="taxonomic scope" value="Bacteria"/>
</dbReference>
<dbReference type="AlphaFoldDB" id="F3Z1U2"/>
<evidence type="ECO:0000313" key="1">
    <source>
        <dbReference type="EMBL" id="EGJ50050.1"/>
    </source>
</evidence>
<dbReference type="Proteomes" id="UP000007844">
    <property type="component" value="Chromosome"/>
</dbReference>